<dbReference type="CDD" id="cd00156">
    <property type="entry name" value="REC"/>
    <property type="match status" value="1"/>
</dbReference>
<dbReference type="PROSITE" id="PS50110">
    <property type="entry name" value="RESPONSE_REGULATORY"/>
    <property type="match status" value="1"/>
</dbReference>
<dbReference type="InterPro" id="IPR001789">
    <property type="entry name" value="Sig_transdc_resp-reg_receiver"/>
</dbReference>
<dbReference type="OrthoDB" id="7594920at2"/>
<keyword evidence="9" id="KW-1185">Reference proteome</keyword>
<evidence type="ECO:0000256" key="6">
    <source>
        <dbReference type="PROSITE-ProRule" id="PRU00169"/>
    </source>
</evidence>
<dbReference type="GO" id="GO:0005829">
    <property type="term" value="C:cytosol"/>
    <property type="evidence" value="ECO:0007669"/>
    <property type="project" value="TreeGrafter"/>
</dbReference>
<dbReference type="Pfam" id="PF00072">
    <property type="entry name" value="Response_reg"/>
    <property type="match status" value="1"/>
</dbReference>
<keyword evidence="4" id="KW-0238">DNA-binding</keyword>
<accession>A0A501PJ38</accession>
<proteinExistence type="predicted"/>
<dbReference type="SUPFAM" id="SSF46785">
    <property type="entry name" value="Winged helix' DNA-binding domain"/>
    <property type="match status" value="1"/>
</dbReference>
<dbReference type="AlphaFoldDB" id="A0A501PJ38"/>
<reference evidence="9" key="1">
    <citation type="submission" date="2019-06" db="EMBL/GenBank/DDBJ databases">
        <title>The complete genome of Emcibacter congregatus ZYLT.</title>
        <authorList>
            <person name="Zhao Z."/>
        </authorList>
    </citation>
    <scope>NUCLEOTIDE SEQUENCE [LARGE SCALE GENOMIC DNA]</scope>
    <source>
        <strain evidence="9">MCCC 1A06723</strain>
    </source>
</reference>
<keyword evidence="3" id="KW-0805">Transcription regulation</keyword>
<name>A0A501PJ38_9PROT</name>
<keyword evidence="5" id="KW-0804">Transcription</keyword>
<dbReference type="EMBL" id="VFIY01000009">
    <property type="protein sequence ID" value="TPD60022.1"/>
    <property type="molecule type" value="Genomic_DNA"/>
</dbReference>
<dbReference type="PANTHER" id="PTHR48111:SF1">
    <property type="entry name" value="TWO-COMPONENT RESPONSE REGULATOR ORR33"/>
    <property type="match status" value="1"/>
</dbReference>
<dbReference type="PANTHER" id="PTHR48111">
    <property type="entry name" value="REGULATOR OF RPOS"/>
    <property type="match status" value="1"/>
</dbReference>
<dbReference type="SUPFAM" id="SSF52172">
    <property type="entry name" value="CheY-like"/>
    <property type="match status" value="1"/>
</dbReference>
<evidence type="ECO:0000256" key="5">
    <source>
        <dbReference type="ARBA" id="ARBA00023163"/>
    </source>
</evidence>
<feature type="modified residue" description="4-aspartylphosphate" evidence="6">
    <location>
        <position position="67"/>
    </location>
</feature>
<gene>
    <name evidence="8" type="ORF">FIV46_09465</name>
</gene>
<dbReference type="GO" id="GO:0032993">
    <property type="term" value="C:protein-DNA complex"/>
    <property type="evidence" value="ECO:0007669"/>
    <property type="project" value="TreeGrafter"/>
</dbReference>
<keyword evidence="2" id="KW-0902">Two-component regulatory system</keyword>
<evidence type="ECO:0000256" key="3">
    <source>
        <dbReference type="ARBA" id="ARBA00023015"/>
    </source>
</evidence>
<dbReference type="Gene3D" id="1.10.10.10">
    <property type="entry name" value="Winged helix-like DNA-binding domain superfamily/Winged helix DNA-binding domain"/>
    <property type="match status" value="1"/>
</dbReference>
<evidence type="ECO:0000256" key="2">
    <source>
        <dbReference type="ARBA" id="ARBA00023012"/>
    </source>
</evidence>
<evidence type="ECO:0000259" key="7">
    <source>
        <dbReference type="PROSITE" id="PS50110"/>
    </source>
</evidence>
<dbReference type="InterPro" id="IPR036388">
    <property type="entry name" value="WH-like_DNA-bd_sf"/>
</dbReference>
<dbReference type="GO" id="GO:0000156">
    <property type="term" value="F:phosphorelay response regulator activity"/>
    <property type="evidence" value="ECO:0007669"/>
    <property type="project" value="TreeGrafter"/>
</dbReference>
<evidence type="ECO:0000256" key="4">
    <source>
        <dbReference type="ARBA" id="ARBA00023125"/>
    </source>
</evidence>
<sequence>MRSQYRDKSNGTWENPEILIVDDDEEFLSELHEYIESFGYICHTSTTGVDALKVISTNLNIGIVITDVRLPIMDGVELLDRLHSGALRERGIQAILVTGHPNLDDLVHGLDKNVVNYLVKPINPDALKESISLSEYNYNEHLQHTMFDPDDDNMTDSFVNKLTIYNNVVGQIRGKERPDEQVVDFESLNFPVLVSPLSYQLRPVQSGSAVLDYSGIIHSTPEQLFRSFSILVLANQNFLSNSLSQEALLIVREMLQCENSRKLSFMTSLCTATQLPQATLERKINELEELKIVEKRHDTRSRRRSFVVFTETGRRRLRKFLASMRLCGEFNPDPFEAGNAGD</sequence>
<keyword evidence="1 6" id="KW-0597">Phosphoprotein</keyword>
<dbReference type="InterPro" id="IPR011006">
    <property type="entry name" value="CheY-like_superfamily"/>
</dbReference>
<protein>
    <submittedName>
        <fullName evidence="8">Response regulator</fullName>
    </submittedName>
</protein>
<dbReference type="RefSeq" id="WP_139940686.1">
    <property type="nucleotide sequence ID" value="NZ_JBHSYP010000009.1"/>
</dbReference>
<dbReference type="Gene3D" id="3.40.50.2300">
    <property type="match status" value="1"/>
</dbReference>
<evidence type="ECO:0000313" key="8">
    <source>
        <dbReference type="EMBL" id="TPD60022.1"/>
    </source>
</evidence>
<organism evidence="8 9">
    <name type="scientific">Emcibacter nanhaiensis</name>
    <dbReference type="NCBI Taxonomy" id="1505037"/>
    <lineage>
        <taxon>Bacteria</taxon>
        <taxon>Pseudomonadati</taxon>
        <taxon>Pseudomonadota</taxon>
        <taxon>Alphaproteobacteria</taxon>
        <taxon>Emcibacterales</taxon>
        <taxon>Emcibacteraceae</taxon>
        <taxon>Emcibacter</taxon>
    </lineage>
</organism>
<dbReference type="Proteomes" id="UP000319148">
    <property type="component" value="Unassembled WGS sequence"/>
</dbReference>
<evidence type="ECO:0000313" key="9">
    <source>
        <dbReference type="Proteomes" id="UP000319148"/>
    </source>
</evidence>
<dbReference type="SMART" id="SM00448">
    <property type="entry name" value="REC"/>
    <property type="match status" value="1"/>
</dbReference>
<feature type="domain" description="Response regulatory" evidence="7">
    <location>
        <begin position="17"/>
        <end position="135"/>
    </location>
</feature>
<dbReference type="GO" id="GO:0000976">
    <property type="term" value="F:transcription cis-regulatory region binding"/>
    <property type="evidence" value="ECO:0007669"/>
    <property type="project" value="TreeGrafter"/>
</dbReference>
<dbReference type="InterPro" id="IPR036390">
    <property type="entry name" value="WH_DNA-bd_sf"/>
</dbReference>
<dbReference type="GO" id="GO:0006355">
    <property type="term" value="P:regulation of DNA-templated transcription"/>
    <property type="evidence" value="ECO:0007669"/>
    <property type="project" value="TreeGrafter"/>
</dbReference>
<evidence type="ECO:0000256" key="1">
    <source>
        <dbReference type="ARBA" id="ARBA00022553"/>
    </source>
</evidence>
<dbReference type="InterPro" id="IPR039420">
    <property type="entry name" value="WalR-like"/>
</dbReference>
<comment type="caution">
    <text evidence="8">The sequence shown here is derived from an EMBL/GenBank/DDBJ whole genome shotgun (WGS) entry which is preliminary data.</text>
</comment>